<keyword evidence="1" id="KW-0479">Metal-binding</keyword>
<evidence type="ECO:0000313" key="5">
    <source>
        <dbReference type="Proteomes" id="UP001321492"/>
    </source>
</evidence>
<dbReference type="SUPFAM" id="SSF56300">
    <property type="entry name" value="Metallo-dependent phosphatases"/>
    <property type="match status" value="1"/>
</dbReference>
<dbReference type="InterPro" id="IPR004843">
    <property type="entry name" value="Calcineurin-like_PHP"/>
</dbReference>
<accession>A0ABT7AGH4</accession>
<feature type="domain" description="Calcineurin-like phosphoesterase" evidence="3">
    <location>
        <begin position="53"/>
        <end position="237"/>
    </location>
</feature>
<keyword evidence="5" id="KW-1185">Reference proteome</keyword>
<dbReference type="InterPro" id="IPR029052">
    <property type="entry name" value="Metallo-depent_PP-like"/>
</dbReference>
<dbReference type="Proteomes" id="UP001321492">
    <property type="component" value="Unassembled WGS sequence"/>
</dbReference>
<dbReference type="InterPro" id="IPR051158">
    <property type="entry name" value="Metallophosphoesterase_sf"/>
</dbReference>
<organism evidence="4 5">
    <name type="scientific">Chelatococcus albus</name>
    <dbReference type="NCBI Taxonomy" id="3047466"/>
    <lineage>
        <taxon>Bacteria</taxon>
        <taxon>Pseudomonadati</taxon>
        <taxon>Pseudomonadota</taxon>
        <taxon>Alphaproteobacteria</taxon>
        <taxon>Hyphomicrobiales</taxon>
        <taxon>Chelatococcaceae</taxon>
        <taxon>Chelatococcus</taxon>
    </lineage>
</organism>
<evidence type="ECO:0000256" key="2">
    <source>
        <dbReference type="ARBA" id="ARBA00022801"/>
    </source>
</evidence>
<evidence type="ECO:0000256" key="1">
    <source>
        <dbReference type="ARBA" id="ARBA00022723"/>
    </source>
</evidence>
<name>A0ABT7AGH4_9HYPH</name>
<gene>
    <name evidence="4" type="ORF">QNA08_05765</name>
</gene>
<sequence>MPNRRIVLKGLTGAALGAVAFSTYAFGVEPGFRLVVTDYALTPDRWPRDLPLTVAVIADIHASEPHMSLARVRHIVETTNALGADLIVLLGDFMTSNRFVTRHVLPDEWGPVLGLLKAPLGVHSVLGNHDWWHGPVPGAPPDGARGVREALKAAGITVLENDALRLAKNGRPFWLLGLGDQIAYVLGPRRFRGVDDLPGTLAKVTDDAPIILLAHEPDIFPRVPARVSLTLAGHTHGGQVRILGYSPIVPSEFGNRFAYGLVQEDGRSMIVSGGLGTSIMPVRLGVPPEIVTVRLGGAPALA</sequence>
<keyword evidence="2" id="KW-0378">Hydrolase</keyword>
<dbReference type="EMBL" id="JASJEV010000003">
    <property type="protein sequence ID" value="MDJ1157736.1"/>
    <property type="molecule type" value="Genomic_DNA"/>
</dbReference>
<dbReference type="PANTHER" id="PTHR31302">
    <property type="entry name" value="TRANSMEMBRANE PROTEIN WITH METALLOPHOSPHOESTERASE DOMAIN-RELATED"/>
    <property type="match status" value="1"/>
</dbReference>
<evidence type="ECO:0000313" key="4">
    <source>
        <dbReference type="EMBL" id="MDJ1157736.1"/>
    </source>
</evidence>
<dbReference type="RefSeq" id="WP_283739738.1">
    <property type="nucleotide sequence ID" value="NZ_JASJEV010000003.1"/>
</dbReference>
<reference evidence="4 5" key="1">
    <citation type="submission" date="2023-05" db="EMBL/GenBank/DDBJ databases">
        <title>Chelatococcus sp. nov., a moderately thermophilic bacterium isolated from hot spring microbial mat.</title>
        <authorList>
            <person name="Hu C.-J."/>
            <person name="Li W.-J."/>
        </authorList>
    </citation>
    <scope>NUCLEOTIDE SEQUENCE [LARGE SCALE GENOMIC DNA]</scope>
    <source>
        <strain evidence="4 5">SYSU G07232</strain>
    </source>
</reference>
<protein>
    <submittedName>
        <fullName evidence="4">Metallophosphoesterase</fullName>
    </submittedName>
</protein>
<dbReference type="PANTHER" id="PTHR31302:SF31">
    <property type="entry name" value="PHOSPHODIESTERASE YAEI"/>
    <property type="match status" value="1"/>
</dbReference>
<dbReference type="Gene3D" id="3.60.21.10">
    <property type="match status" value="1"/>
</dbReference>
<dbReference type="CDD" id="cd07385">
    <property type="entry name" value="MPP_YkuE_C"/>
    <property type="match status" value="1"/>
</dbReference>
<dbReference type="Pfam" id="PF00149">
    <property type="entry name" value="Metallophos"/>
    <property type="match status" value="1"/>
</dbReference>
<proteinExistence type="predicted"/>
<evidence type="ECO:0000259" key="3">
    <source>
        <dbReference type="Pfam" id="PF00149"/>
    </source>
</evidence>
<comment type="caution">
    <text evidence="4">The sequence shown here is derived from an EMBL/GenBank/DDBJ whole genome shotgun (WGS) entry which is preliminary data.</text>
</comment>